<comment type="caution">
    <text evidence="1">The sequence shown here is derived from an EMBL/GenBank/DDBJ whole genome shotgun (WGS) entry which is preliminary data.</text>
</comment>
<dbReference type="Proteomes" id="UP001271007">
    <property type="component" value="Unassembled WGS sequence"/>
</dbReference>
<organism evidence="1 2">
    <name type="scientific">Extremus antarcticus</name>
    <dbReference type="NCBI Taxonomy" id="702011"/>
    <lineage>
        <taxon>Eukaryota</taxon>
        <taxon>Fungi</taxon>
        <taxon>Dikarya</taxon>
        <taxon>Ascomycota</taxon>
        <taxon>Pezizomycotina</taxon>
        <taxon>Dothideomycetes</taxon>
        <taxon>Dothideomycetidae</taxon>
        <taxon>Mycosphaerellales</taxon>
        <taxon>Extremaceae</taxon>
        <taxon>Extremus</taxon>
    </lineage>
</organism>
<protein>
    <recommendedName>
        <fullName evidence="3">F-box domain-containing protein</fullName>
    </recommendedName>
</protein>
<proteinExistence type="predicted"/>
<sequence length="214" mass="23316">MASQSTPPTLLSTSDTGIEGVSASLSANYDAPVSRDLRELIRLFKGDEERAVNATSPQLAAQVFAIPELLENILSHLPSVDLLQAHSVGHAFAGAIDGSRQLQTQLGLHAQHDVRPYSPAAFIRGWRFEFDGFHSLLDVSTTGDQKDNTHFPMAMRKPLQNLGNRCGLILISQPPARTLKVFSSCCHPANLQSIASHSRSLRRTKTHKDLLSAT</sequence>
<evidence type="ECO:0000313" key="2">
    <source>
        <dbReference type="Proteomes" id="UP001271007"/>
    </source>
</evidence>
<dbReference type="EMBL" id="JAWDJX010000001">
    <property type="protein sequence ID" value="KAK3059245.1"/>
    <property type="molecule type" value="Genomic_DNA"/>
</dbReference>
<keyword evidence="2" id="KW-1185">Reference proteome</keyword>
<name>A0AAJ0GKB0_9PEZI</name>
<reference evidence="1" key="1">
    <citation type="submission" date="2023-04" db="EMBL/GenBank/DDBJ databases">
        <title>Black Yeasts Isolated from many extreme environments.</title>
        <authorList>
            <person name="Coleine C."/>
            <person name="Stajich J.E."/>
            <person name="Selbmann L."/>
        </authorList>
    </citation>
    <scope>NUCLEOTIDE SEQUENCE</scope>
    <source>
        <strain evidence="1">CCFEE 5312</strain>
    </source>
</reference>
<accession>A0AAJ0GKB0</accession>
<evidence type="ECO:0008006" key="3">
    <source>
        <dbReference type="Google" id="ProtNLM"/>
    </source>
</evidence>
<gene>
    <name evidence="1" type="ORF">LTR09_000811</name>
</gene>
<dbReference type="AlphaFoldDB" id="A0AAJ0GKB0"/>
<evidence type="ECO:0000313" key="1">
    <source>
        <dbReference type="EMBL" id="KAK3059245.1"/>
    </source>
</evidence>